<feature type="transmembrane region" description="Helical" evidence="1">
    <location>
        <begin position="7"/>
        <end position="27"/>
    </location>
</feature>
<evidence type="ECO:0000313" key="3">
    <source>
        <dbReference type="Proteomes" id="UP001252875"/>
    </source>
</evidence>
<dbReference type="RefSeq" id="WP_311823449.1">
    <property type="nucleotide sequence ID" value="NZ_JARPYF010000015.1"/>
</dbReference>
<sequence length="226" mass="25547">MKKILKVVLLLLIPFFFLFLFLVYFVVIDTFEQRQYASSQRNTTTYVNESLELQPNYSGYFNYLVGVEIPEGEYKIIPNGENETSQAQISLDEEGHRLNILASQTIRNGKTHAFYFKVKNGQYLYLKSGGTAIPLIHASPYTAIDGKYVLDGQYKVGFDIPAGDYKLVYHPDKKNKSGKASITNGPISDKDVDSKFETVDAETPTKVITLSKGQYIEIQQCIIESI</sequence>
<reference evidence="2 3" key="1">
    <citation type="submission" date="2023-03" db="EMBL/GenBank/DDBJ databases">
        <authorList>
            <person name="Shen W."/>
            <person name="Cai J."/>
        </authorList>
    </citation>
    <scope>NUCLEOTIDE SEQUENCE [LARGE SCALE GENOMIC DNA]</scope>
    <source>
        <strain evidence="2 3">D6-4</strain>
    </source>
</reference>
<keyword evidence="1" id="KW-1133">Transmembrane helix</keyword>
<keyword evidence="1" id="KW-0812">Transmembrane</keyword>
<gene>
    <name evidence="2" type="ORF">P7D85_18900</name>
</gene>
<dbReference type="Proteomes" id="UP001252875">
    <property type="component" value="Unassembled WGS sequence"/>
</dbReference>
<evidence type="ECO:0008006" key="4">
    <source>
        <dbReference type="Google" id="ProtNLM"/>
    </source>
</evidence>
<dbReference type="EMBL" id="JARPYI010000014">
    <property type="protein sequence ID" value="MDT2601853.1"/>
    <property type="molecule type" value="Genomic_DNA"/>
</dbReference>
<comment type="caution">
    <text evidence="2">The sequence shown here is derived from an EMBL/GenBank/DDBJ whole genome shotgun (WGS) entry which is preliminary data.</text>
</comment>
<organism evidence="2 3">
    <name type="scientific">Enterococcus hulanensis</name>
    <dbReference type="NCBI Taxonomy" id="2559929"/>
    <lineage>
        <taxon>Bacteria</taxon>
        <taxon>Bacillati</taxon>
        <taxon>Bacillota</taxon>
        <taxon>Bacilli</taxon>
        <taxon>Lactobacillales</taxon>
        <taxon>Enterococcaceae</taxon>
        <taxon>Enterococcus</taxon>
    </lineage>
</organism>
<proteinExistence type="predicted"/>
<evidence type="ECO:0000313" key="2">
    <source>
        <dbReference type="EMBL" id="MDT2601853.1"/>
    </source>
</evidence>
<keyword evidence="3" id="KW-1185">Reference proteome</keyword>
<keyword evidence="1" id="KW-0472">Membrane</keyword>
<evidence type="ECO:0000256" key="1">
    <source>
        <dbReference type="SAM" id="Phobius"/>
    </source>
</evidence>
<accession>A0ABU3F3Y3</accession>
<protein>
    <recommendedName>
        <fullName evidence="4">Secreted protein</fullName>
    </recommendedName>
</protein>
<name>A0ABU3F3Y3_9ENTE</name>